<dbReference type="GO" id="GO:0003677">
    <property type="term" value="F:DNA binding"/>
    <property type="evidence" value="ECO:0007669"/>
    <property type="project" value="InterPro"/>
</dbReference>
<sequence length="155" mass="17565">MNNLSDGTLKPDVDELQAAWVAFQRIARLRALKTDEDHLHALNLVNVMWDVVGEDVTHPLASLFELLVIMISDYEKKRYPMPQSEPHEMLAFMMEQGERNAADLAEILDSDLLAEILAGQKKIDVTLANKLAEYFHVTPQLFLVTEILGSKSVYK</sequence>
<keyword evidence="2" id="KW-1185">Reference proteome</keyword>
<proteinExistence type="predicted"/>
<name>A0A6L8K6H6_9BURK</name>
<comment type="caution">
    <text evidence="1">The sequence shown here is derived from an EMBL/GenBank/DDBJ whole genome shotgun (WGS) entry which is preliminary data.</text>
</comment>
<organism evidence="1 2">
    <name type="scientific">Duganella flavida</name>
    <dbReference type="NCBI Taxonomy" id="2692175"/>
    <lineage>
        <taxon>Bacteria</taxon>
        <taxon>Pseudomonadati</taxon>
        <taxon>Pseudomonadota</taxon>
        <taxon>Betaproteobacteria</taxon>
        <taxon>Burkholderiales</taxon>
        <taxon>Oxalobacteraceae</taxon>
        <taxon>Telluria group</taxon>
        <taxon>Duganella</taxon>
    </lineage>
</organism>
<evidence type="ECO:0000313" key="1">
    <source>
        <dbReference type="EMBL" id="MYM21778.1"/>
    </source>
</evidence>
<dbReference type="EMBL" id="WWCN01000002">
    <property type="protein sequence ID" value="MYM21778.1"/>
    <property type="molecule type" value="Genomic_DNA"/>
</dbReference>
<dbReference type="RefSeq" id="WP_161005290.1">
    <property type="nucleotide sequence ID" value="NZ_WWCN01000002.1"/>
</dbReference>
<evidence type="ECO:0000313" key="2">
    <source>
        <dbReference type="Proteomes" id="UP000479335"/>
    </source>
</evidence>
<dbReference type="Gene3D" id="1.10.260.40">
    <property type="entry name" value="lambda repressor-like DNA-binding domains"/>
    <property type="match status" value="1"/>
</dbReference>
<gene>
    <name evidence="1" type="ORF">GTP46_03820</name>
</gene>
<dbReference type="InterPro" id="IPR010982">
    <property type="entry name" value="Lambda_DNA-bd_dom_sf"/>
</dbReference>
<dbReference type="Proteomes" id="UP000479335">
    <property type="component" value="Unassembled WGS sequence"/>
</dbReference>
<protein>
    <recommendedName>
        <fullName evidence="3">Transcriptional regulator</fullName>
    </recommendedName>
</protein>
<evidence type="ECO:0008006" key="3">
    <source>
        <dbReference type="Google" id="ProtNLM"/>
    </source>
</evidence>
<dbReference type="SUPFAM" id="SSF47413">
    <property type="entry name" value="lambda repressor-like DNA-binding domains"/>
    <property type="match status" value="1"/>
</dbReference>
<accession>A0A6L8K6H6</accession>
<reference evidence="1 2" key="1">
    <citation type="submission" date="2019-12" db="EMBL/GenBank/DDBJ databases">
        <title>Novel species isolated from a subtropical stream in China.</title>
        <authorList>
            <person name="Lu H."/>
        </authorList>
    </citation>
    <scope>NUCLEOTIDE SEQUENCE [LARGE SCALE GENOMIC DNA]</scope>
    <source>
        <strain evidence="1 2">FT135W</strain>
    </source>
</reference>
<dbReference type="AlphaFoldDB" id="A0A6L8K6H6"/>